<gene>
    <name evidence="1" type="ORF">SDC9_124059</name>
</gene>
<organism evidence="1">
    <name type="scientific">bioreactor metagenome</name>
    <dbReference type="NCBI Taxonomy" id="1076179"/>
    <lineage>
        <taxon>unclassified sequences</taxon>
        <taxon>metagenomes</taxon>
        <taxon>ecological metagenomes</taxon>
    </lineage>
</organism>
<evidence type="ECO:0008006" key="2">
    <source>
        <dbReference type="Google" id="ProtNLM"/>
    </source>
</evidence>
<dbReference type="AlphaFoldDB" id="A0A645CJC9"/>
<evidence type="ECO:0000313" key="1">
    <source>
        <dbReference type="EMBL" id="MPM77060.1"/>
    </source>
</evidence>
<protein>
    <recommendedName>
        <fullName evidence="2">WG repeat-containing protein</fullName>
    </recommendedName>
</protein>
<reference evidence="1" key="1">
    <citation type="submission" date="2019-08" db="EMBL/GenBank/DDBJ databases">
        <authorList>
            <person name="Kucharzyk K."/>
            <person name="Murdoch R.W."/>
            <person name="Higgins S."/>
            <person name="Loffler F."/>
        </authorList>
    </citation>
    <scope>NUCLEOTIDE SEQUENCE</scope>
</reference>
<dbReference type="EMBL" id="VSSQ01027687">
    <property type="protein sequence ID" value="MPM77060.1"/>
    <property type="molecule type" value="Genomic_DNA"/>
</dbReference>
<proteinExistence type="predicted"/>
<name>A0A645CJC9_9ZZZZ</name>
<comment type="caution">
    <text evidence="1">The sequence shown here is derived from an EMBL/GenBank/DDBJ whole genome shotgun (WGS) entry which is preliminary data.</text>
</comment>
<accession>A0A645CJC9</accession>
<sequence length="103" mass="11698">MPLVKQNPSTAIYDAYGRQVNFNGGIYGIIRMTFQNEILLTKPLVYYNDTGKIQDDYDFNNKLFYIDSSFATITTGSLYADNFGTRYLGFSNAVFGYPALIME</sequence>